<name>A0ABX2VWA5_AJEDR</name>
<dbReference type="SUPFAM" id="SSF49482">
    <property type="entry name" value="Aromatic compound dioxygenase"/>
    <property type="match status" value="1"/>
</dbReference>
<keyword evidence="2" id="KW-0560">Oxidoreductase</keyword>
<dbReference type="RefSeq" id="XP_045280780.1">
    <property type="nucleotide sequence ID" value="XM_045419841.1"/>
</dbReference>
<keyword evidence="5" id="KW-1185">Reference proteome</keyword>
<feature type="region of interest" description="Disordered" evidence="1">
    <location>
        <begin position="344"/>
        <end position="401"/>
    </location>
</feature>
<feature type="compositionally biased region" description="Pro residues" evidence="1">
    <location>
        <begin position="371"/>
        <end position="383"/>
    </location>
</feature>
<dbReference type="GeneID" id="69026375"/>
<protein>
    <submittedName>
        <fullName evidence="2 3">Extracellular dioxygenase</fullName>
    </submittedName>
    <submittedName>
        <fullName evidence="4">Extracellular dioxygenase, variant 2</fullName>
    </submittedName>
</protein>
<reference evidence="5" key="2">
    <citation type="journal article" date="2015" name="PLoS Genet.">
        <title>The dynamic genome and transcriptome of the human fungal pathogen Blastomyces and close relative Emmonsia.</title>
        <authorList>
            <person name="Munoz J.F."/>
            <person name="Gauthier G.M."/>
            <person name="Desjardins C.A."/>
            <person name="Gallo J.E."/>
            <person name="Holder J."/>
            <person name="Sullivan T.D."/>
            <person name="Marty A.J."/>
            <person name="Carmen J.C."/>
            <person name="Chen Z."/>
            <person name="Ding L."/>
            <person name="Gujja S."/>
            <person name="Magrini V."/>
            <person name="Misas E."/>
            <person name="Mitreva M."/>
            <person name="Priest M."/>
            <person name="Saif S."/>
            <person name="Whiston E.A."/>
            <person name="Young S."/>
            <person name="Zeng Q."/>
            <person name="Goldman W.E."/>
            <person name="Mardis E.R."/>
            <person name="Taylor J.W."/>
            <person name="McEwen J.G."/>
            <person name="Clay O.K."/>
            <person name="Klein B.S."/>
            <person name="Cuomo C.A."/>
        </authorList>
    </citation>
    <scope>NUCLEOTIDE SEQUENCE [LARGE SCALE GENOMIC DNA]</scope>
    <source>
        <strain evidence="5">ER-3 / ATCC MYA-2586</strain>
    </source>
</reference>
<dbReference type="GO" id="GO:0051213">
    <property type="term" value="F:dioxygenase activity"/>
    <property type="evidence" value="ECO:0007669"/>
    <property type="project" value="UniProtKB-KW"/>
</dbReference>
<evidence type="ECO:0000313" key="2">
    <source>
        <dbReference type="EMBL" id="OAT01053.1"/>
    </source>
</evidence>
<dbReference type="CDD" id="cd03457">
    <property type="entry name" value="intradiol_dioxygenase_like"/>
    <property type="match status" value="1"/>
</dbReference>
<evidence type="ECO:0000313" key="3">
    <source>
        <dbReference type="EMBL" id="OAT01054.1"/>
    </source>
</evidence>
<proteinExistence type="predicted"/>
<dbReference type="Proteomes" id="UP000002039">
    <property type="component" value="Unassembled WGS sequence"/>
</dbReference>
<gene>
    <name evidence="2" type="ORF">BDCG_04181</name>
</gene>
<dbReference type="RefSeq" id="XP_045280782.1">
    <property type="nucleotide sequence ID" value="XM_045419843.1"/>
</dbReference>
<dbReference type="RefSeq" id="XP_045280781.1">
    <property type="nucleotide sequence ID" value="XM_045419842.1"/>
</dbReference>
<organism evidence="2 5">
    <name type="scientific">Ajellomyces dermatitidis (strain ER-3 / ATCC MYA-2586)</name>
    <name type="common">Blastomyces dermatitidis</name>
    <dbReference type="NCBI Taxonomy" id="559297"/>
    <lineage>
        <taxon>Eukaryota</taxon>
        <taxon>Fungi</taxon>
        <taxon>Dikarya</taxon>
        <taxon>Ascomycota</taxon>
        <taxon>Pezizomycotina</taxon>
        <taxon>Eurotiomycetes</taxon>
        <taxon>Eurotiomycetidae</taxon>
        <taxon>Onygenales</taxon>
        <taxon>Ajellomycetaceae</taxon>
        <taxon>Blastomyces</taxon>
    </lineage>
</organism>
<dbReference type="EMBL" id="EQ999976">
    <property type="protein sequence ID" value="OAT01053.1"/>
    <property type="molecule type" value="Genomic_DNA"/>
</dbReference>
<evidence type="ECO:0000313" key="4">
    <source>
        <dbReference type="EMBL" id="OAT01055.1"/>
    </source>
</evidence>
<reference evidence="2" key="1">
    <citation type="submission" date="2009-02" db="EMBL/GenBank/DDBJ databases">
        <title>The Genome Sequence of Blastomyces dermatitidis strain ER-3.</title>
        <authorList>
            <consortium name="The Broad Institute Genome Sequencing Platform"/>
            <consortium name="Broad Institute Microbial Sequencing Center."/>
            <person name="Champion M."/>
            <person name="Cuomo C."/>
            <person name="Ma L.-J."/>
            <person name="Henn M.R."/>
            <person name="Klein B."/>
            <person name="Goldman B."/>
            <person name="Young S."/>
            <person name="Kodira C.D."/>
            <person name="Zeng Q."/>
            <person name="Koehrsen M."/>
            <person name="Alvarado L."/>
            <person name="Berlin A.M."/>
            <person name="Heiman D.I."/>
            <person name="Hepburn T.A."/>
            <person name="Saif S."/>
            <person name="Shea T.D."/>
            <person name="Shenoy N."/>
            <person name="Sykes S."/>
            <person name="Galagan J."/>
            <person name="Nusbaum C."/>
            <person name="Birren B."/>
        </authorList>
    </citation>
    <scope>NUCLEOTIDE SEQUENCE</scope>
    <source>
        <strain evidence="2">ER-3</strain>
    </source>
</reference>
<evidence type="ECO:0000256" key="1">
    <source>
        <dbReference type="SAM" id="MobiDB-lite"/>
    </source>
</evidence>
<evidence type="ECO:0000313" key="5">
    <source>
        <dbReference type="Proteomes" id="UP000002039"/>
    </source>
</evidence>
<dbReference type="EMBL" id="EQ999976">
    <property type="protein sequence ID" value="OAT01054.1"/>
    <property type="molecule type" value="Genomic_DNA"/>
</dbReference>
<dbReference type="PANTHER" id="PTHR34315:SF1">
    <property type="entry name" value="INTRADIOL RING-CLEAVAGE DIOXYGENASES DOMAIN-CONTAINING PROTEIN-RELATED"/>
    <property type="match status" value="1"/>
</dbReference>
<dbReference type="InterPro" id="IPR015889">
    <property type="entry name" value="Intradiol_dOase_core"/>
</dbReference>
<sequence>MPLFLVLGHLTFPSSTSSLKLSLMQFLSLALVPMLLAVASFAHPGHSIEGDVHRRKYHLQHSARRGVYECTSDLQKRGWISYQADRRHARLNELRERAGYKSLARRDSGLDVELFGRQASCVLDPEVMEGPYWVAGELIREDVRSGVGGKVEPSVALHLDINVIDVSNCQPIPDAYVELWGCNSTGVYTGVVAPGNGDGNPAEIDNNALRGIQPTAQNGTASFTTVFPGHYTGRANHLHIIIHHGATRLQNDTIRGGTISHVGQIYFNEPLIKSVEATSPYTTNKQRWTPNDRDVLFRIGFQGGDNPIVQTQTIGGSIKDGIWGTIDVGVNPQAVRNPKNVNWWTEDGGMPNDGSPWDEFPGSGGANPPKETNPPNPPNPPKPSETGNGAARALRRGGAIGGAMRSVRSFLESA</sequence>
<accession>A0ABX2VWA5</accession>
<dbReference type="PANTHER" id="PTHR34315">
    <property type="match status" value="1"/>
</dbReference>
<keyword evidence="2" id="KW-0223">Dioxygenase</keyword>
<dbReference type="Gene3D" id="2.60.130.10">
    <property type="entry name" value="Aromatic compound dioxygenase"/>
    <property type="match status" value="1"/>
</dbReference>
<dbReference type="EMBL" id="EQ999976">
    <property type="protein sequence ID" value="OAT01055.1"/>
    <property type="molecule type" value="Genomic_DNA"/>
</dbReference>